<feature type="compositionally biased region" description="Basic and acidic residues" evidence="2">
    <location>
        <begin position="941"/>
        <end position="959"/>
    </location>
</feature>
<dbReference type="EMBL" id="JAQOSQ010000056">
    <property type="protein sequence ID" value="MDJ1185869.1"/>
    <property type="molecule type" value="Genomic_DNA"/>
</dbReference>
<feature type="compositionally biased region" description="Basic and acidic residues" evidence="2">
    <location>
        <begin position="129"/>
        <end position="145"/>
    </location>
</feature>
<feature type="region of interest" description="Disordered" evidence="2">
    <location>
        <begin position="972"/>
        <end position="996"/>
    </location>
</feature>
<sequence length="1127" mass="125664">MYSQQFDNFDNDDIRQYWDALEKSQSSRSKRICPICGGNDLDISKDGKFQCFSGGCDPKEIFIEVKKLAGAWVENGSSVSGRAIAILRPKSQPKLARYQQPLEASPGFSRDQKGNRQWHYTKDFKVVRYDKPPKEDGGKPDKEIVPYENGKSGKKSDWPIYNLDAILSSSGVPLFVEGEGCVDGAAQIGVVAGTFQGASWSNDPKKKGSLKSQLQPIQGHITAIAFLNDNDRAGRIKQKDVVVAAEELGILAIPIDIEELWPKCPKKGDIADWIASGEASVEKLERLVSRGLVEAEWRSHSQEGKVATLPSSQPPNLEELTEEILESQSQSQKHLKAIASGVSNPRELLKAAWYREQERSAREDLEESFEGLKNLDELKQFGSLSLHNIFPEPIAIALESKANADKIDPMMVAQASLPIIASRISPHFKIQMKEGATRKDDWLESAVIYSLTIAPPSSGKSASTRPFDAALEEIQNELDDERADCLRRLHSIVEPAWKALSDADKEAFYDSDRNPEVYADKYCRETSIYLDRPNSASLTSDLAKNPPYTSVLARADEFVAFARGLDGHVRGRGEGRPMILSYWNGAINERISRVGGKRIVKGATLSLNAYSQPEKLSEFSDIMSDSDGFLSRMLISFCDRHPEYTKDWDDRKVNVYEPISELIRTLSSLEPQLIRFSADAAWRLRGLDKKYRQGIVKHEDSNPALSYYLGKQRSYIGRFSLILHLIDHACGLCELGLVTKEQLERAIELSKYYIGQFQLLQAHISAVSGDRTRLEGLLFEVLQLSKRAGDKGIGSRDITNRQRFRNAKWNGQPIKATQCQQIFHALANQGYGEMVGKRFYAVNLESGEMGQDASKCVKNASPSNPDREGNSGSDASKCVKNASPSNPDRVKAESENALNKNAADTFSENSSLNKPKNEENTSAAFSHGGKEDSNPESVRNSGERISDALRDDNLQNPESVRDLGERISDALSNETDAFSGKTEASVPEPDPLSEPELKTQLEPENAQLHRESLLAARSRTDLDEAKEVIRELFGTEGLNQIAKGLTANQTQRLARLPKTDRAPKHGDRILYRLDERDDFDIAGRYVGPARDDRHWVCKEKHFTKGMKGSTKFCSHPRSEDFIIQELE</sequence>
<accession>A0ABT7C4J7</accession>
<protein>
    <submittedName>
        <fullName evidence="3">DUF3987 domain-containing protein</fullName>
    </submittedName>
</protein>
<organism evidence="3 4">
    <name type="scientific">Roseofilum casamattae BLCC-M143</name>
    <dbReference type="NCBI Taxonomy" id="3022442"/>
    <lineage>
        <taxon>Bacteria</taxon>
        <taxon>Bacillati</taxon>
        <taxon>Cyanobacteriota</taxon>
        <taxon>Cyanophyceae</taxon>
        <taxon>Desertifilales</taxon>
        <taxon>Desertifilaceae</taxon>
        <taxon>Roseofilum</taxon>
        <taxon>Roseofilum casamattae</taxon>
    </lineage>
</organism>
<evidence type="ECO:0000256" key="2">
    <source>
        <dbReference type="SAM" id="MobiDB-lite"/>
    </source>
</evidence>
<name>A0ABT7C4J7_9CYAN</name>
<evidence type="ECO:0000256" key="1">
    <source>
        <dbReference type="SAM" id="Coils"/>
    </source>
</evidence>
<evidence type="ECO:0000313" key="4">
    <source>
        <dbReference type="Proteomes" id="UP001232992"/>
    </source>
</evidence>
<proteinExistence type="predicted"/>
<feature type="compositionally biased region" description="Polar residues" evidence="2">
    <location>
        <begin position="896"/>
        <end position="924"/>
    </location>
</feature>
<dbReference type="InterPro" id="IPR025048">
    <property type="entry name" value="DUF3987"/>
</dbReference>
<dbReference type="Pfam" id="PF13148">
    <property type="entry name" value="DUF3987"/>
    <property type="match status" value="1"/>
</dbReference>
<keyword evidence="1" id="KW-0175">Coiled coil</keyword>
<feature type="region of interest" description="Disordered" evidence="2">
    <location>
        <begin position="853"/>
        <end position="959"/>
    </location>
</feature>
<keyword evidence="4" id="KW-1185">Reference proteome</keyword>
<comment type="caution">
    <text evidence="3">The sequence shown here is derived from an EMBL/GenBank/DDBJ whole genome shotgun (WGS) entry which is preliminary data.</text>
</comment>
<feature type="coiled-coil region" evidence="1">
    <location>
        <begin position="317"/>
        <end position="375"/>
    </location>
</feature>
<feature type="region of interest" description="Disordered" evidence="2">
    <location>
        <begin position="129"/>
        <end position="154"/>
    </location>
</feature>
<dbReference type="Proteomes" id="UP001232992">
    <property type="component" value="Unassembled WGS sequence"/>
</dbReference>
<reference evidence="3 4" key="1">
    <citation type="submission" date="2023-01" db="EMBL/GenBank/DDBJ databases">
        <title>Novel diversity within Roseofilum (Cyanobacteria; Desertifilaceae) from marine benthic mats with descriptions of four novel species.</title>
        <authorList>
            <person name="Wang Y."/>
            <person name="Berthold D.E."/>
            <person name="Hu J."/>
            <person name="Lefler F.W."/>
            <person name="Laughinghouse H.D. IV."/>
        </authorList>
    </citation>
    <scope>NUCLEOTIDE SEQUENCE [LARGE SCALE GENOMIC DNA]</scope>
    <source>
        <strain evidence="3 4">BLCC-M143</strain>
    </source>
</reference>
<gene>
    <name evidence="3" type="ORF">PMH09_22055</name>
</gene>
<feature type="compositionally biased region" description="Polar residues" evidence="2">
    <location>
        <begin position="860"/>
        <end position="874"/>
    </location>
</feature>
<dbReference type="RefSeq" id="WP_283760503.1">
    <property type="nucleotide sequence ID" value="NZ_JAQOSQ010000056.1"/>
</dbReference>
<evidence type="ECO:0000313" key="3">
    <source>
        <dbReference type="EMBL" id="MDJ1185869.1"/>
    </source>
</evidence>